<keyword evidence="2" id="KW-0813">Transport</keyword>
<dbReference type="InterPro" id="IPR013766">
    <property type="entry name" value="Thioredoxin_domain"/>
</dbReference>
<dbReference type="PROSITE" id="PS51352">
    <property type="entry name" value="THIOREDOXIN_2"/>
    <property type="match status" value="1"/>
</dbReference>
<proteinExistence type="inferred from homology"/>
<dbReference type="RefSeq" id="WP_231483662.1">
    <property type="nucleotide sequence ID" value="NZ_BAAAZO010000003.1"/>
</dbReference>
<dbReference type="Pfam" id="PF00085">
    <property type="entry name" value="Thioredoxin"/>
    <property type="match status" value="1"/>
</dbReference>
<comment type="caution">
    <text evidence="9">The sequence shown here is derived from an EMBL/GenBank/DDBJ whole genome shotgun (WGS) entry which is preliminary data.</text>
</comment>
<sequence>MADTTSAPKAVTDETFDAEVLKSDKPVLVDFWAPWCGPCLQVAPVLAEIAAQHPEITVVKINTDENPKVAASAGITSIPTLNVYQNGELVKSLIGAKPKPILLRELADFLN</sequence>
<dbReference type="InterPro" id="IPR036249">
    <property type="entry name" value="Thioredoxin-like_sf"/>
</dbReference>
<keyword evidence="4" id="KW-1015">Disulfide bond</keyword>
<evidence type="ECO:0000256" key="6">
    <source>
        <dbReference type="NCBIfam" id="TIGR01068"/>
    </source>
</evidence>
<evidence type="ECO:0000256" key="7">
    <source>
        <dbReference type="PIRNR" id="PIRNR000077"/>
    </source>
</evidence>
<name>A0ABP6ZJT4_9ACTN</name>
<dbReference type="NCBIfam" id="TIGR01068">
    <property type="entry name" value="thioredoxin"/>
    <property type="match status" value="1"/>
</dbReference>
<dbReference type="PIRSF" id="PIRSF000077">
    <property type="entry name" value="Thioredoxin"/>
    <property type="match status" value="1"/>
</dbReference>
<dbReference type="PANTHER" id="PTHR45663">
    <property type="entry name" value="GEO12009P1"/>
    <property type="match status" value="1"/>
</dbReference>
<evidence type="ECO:0000256" key="5">
    <source>
        <dbReference type="ARBA" id="ARBA00023284"/>
    </source>
</evidence>
<dbReference type="InterPro" id="IPR005746">
    <property type="entry name" value="Thioredoxin"/>
</dbReference>
<gene>
    <name evidence="9" type="primary">trxA_1</name>
    <name evidence="9" type="ORF">GCM10022223_25650</name>
</gene>
<organism evidence="9 10">
    <name type="scientific">Kineosporia mesophila</name>
    <dbReference type="NCBI Taxonomy" id="566012"/>
    <lineage>
        <taxon>Bacteria</taxon>
        <taxon>Bacillati</taxon>
        <taxon>Actinomycetota</taxon>
        <taxon>Actinomycetes</taxon>
        <taxon>Kineosporiales</taxon>
        <taxon>Kineosporiaceae</taxon>
        <taxon>Kineosporia</taxon>
    </lineage>
</organism>
<evidence type="ECO:0000313" key="9">
    <source>
        <dbReference type="EMBL" id="GAA3608508.1"/>
    </source>
</evidence>
<keyword evidence="5" id="KW-0676">Redox-active center</keyword>
<dbReference type="CDD" id="cd02947">
    <property type="entry name" value="TRX_family"/>
    <property type="match status" value="1"/>
</dbReference>
<protein>
    <recommendedName>
        <fullName evidence="6 7">Thioredoxin</fullName>
    </recommendedName>
</protein>
<evidence type="ECO:0000256" key="4">
    <source>
        <dbReference type="ARBA" id="ARBA00023157"/>
    </source>
</evidence>
<keyword evidence="10" id="KW-1185">Reference proteome</keyword>
<accession>A0ABP6ZJT4</accession>
<dbReference type="PROSITE" id="PS00194">
    <property type="entry name" value="THIOREDOXIN_1"/>
    <property type="match status" value="1"/>
</dbReference>
<evidence type="ECO:0000256" key="2">
    <source>
        <dbReference type="ARBA" id="ARBA00022448"/>
    </source>
</evidence>
<evidence type="ECO:0000313" key="10">
    <source>
        <dbReference type="Proteomes" id="UP001501074"/>
    </source>
</evidence>
<reference evidence="10" key="1">
    <citation type="journal article" date="2019" name="Int. J. Syst. Evol. Microbiol.">
        <title>The Global Catalogue of Microorganisms (GCM) 10K type strain sequencing project: providing services to taxonomists for standard genome sequencing and annotation.</title>
        <authorList>
            <consortium name="The Broad Institute Genomics Platform"/>
            <consortium name="The Broad Institute Genome Sequencing Center for Infectious Disease"/>
            <person name="Wu L."/>
            <person name="Ma J."/>
        </authorList>
    </citation>
    <scope>NUCLEOTIDE SEQUENCE [LARGE SCALE GENOMIC DNA]</scope>
    <source>
        <strain evidence="10">JCM 16902</strain>
    </source>
</reference>
<comment type="similarity">
    <text evidence="1 7">Belongs to the thioredoxin family.</text>
</comment>
<dbReference type="InterPro" id="IPR017937">
    <property type="entry name" value="Thioredoxin_CS"/>
</dbReference>
<dbReference type="Gene3D" id="3.40.30.10">
    <property type="entry name" value="Glutaredoxin"/>
    <property type="match status" value="1"/>
</dbReference>
<dbReference type="PANTHER" id="PTHR45663:SF11">
    <property type="entry name" value="GEO12009P1"/>
    <property type="match status" value="1"/>
</dbReference>
<dbReference type="SUPFAM" id="SSF52833">
    <property type="entry name" value="Thioredoxin-like"/>
    <property type="match status" value="1"/>
</dbReference>
<dbReference type="Proteomes" id="UP001501074">
    <property type="component" value="Unassembled WGS sequence"/>
</dbReference>
<keyword evidence="3" id="KW-0249">Electron transport</keyword>
<feature type="domain" description="Thioredoxin" evidence="8">
    <location>
        <begin position="1"/>
        <end position="111"/>
    </location>
</feature>
<evidence type="ECO:0000259" key="8">
    <source>
        <dbReference type="PROSITE" id="PS51352"/>
    </source>
</evidence>
<dbReference type="PRINTS" id="PR00421">
    <property type="entry name" value="THIOREDOXIN"/>
</dbReference>
<dbReference type="EMBL" id="BAAAZO010000003">
    <property type="protein sequence ID" value="GAA3608508.1"/>
    <property type="molecule type" value="Genomic_DNA"/>
</dbReference>
<evidence type="ECO:0000256" key="1">
    <source>
        <dbReference type="ARBA" id="ARBA00008987"/>
    </source>
</evidence>
<evidence type="ECO:0000256" key="3">
    <source>
        <dbReference type="ARBA" id="ARBA00022982"/>
    </source>
</evidence>